<dbReference type="RefSeq" id="WP_018938842.1">
    <property type="nucleotide sequence ID" value="NZ_CP011367.1"/>
</dbReference>
<protein>
    <recommendedName>
        <fullName evidence="2">diguanylate cyclase</fullName>
        <ecNumber evidence="2">2.7.7.65</ecNumber>
    </recommendedName>
</protein>
<dbReference type="PANTHER" id="PTHR45138:SF9">
    <property type="entry name" value="DIGUANYLATE CYCLASE DGCM-RELATED"/>
    <property type="match status" value="1"/>
</dbReference>
<dbReference type="CDD" id="cd01949">
    <property type="entry name" value="GGDEF"/>
    <property type="match status" value="1"/>
</dbReference>
<dbReference type="InterPro" id="IPR029787">
    <property type="entry name" value="Nucleotide_cyclase"/>
</dbReference>
<dbReference type="SUPFAM" id="SSF55073">
    <property type="entry name" value="Nucleotide cyclase"/>
    <property type="match status" value="1"/>
</dbReference>
<evidence type="ECO:0000256" key="2">
    <source>
        <dbReference type="ARBA" id="ARBA00012528"/>
    </source>
</evidence>
<dbReference type="GO" id="GO:1902201">
    <property type="term" value="P:negative regulation of bacterial-type flagellum-dependent cell motility"/>
    <property type="evidence" value="ECO:0007669"/>
    <property type="project" value="TreeGrafter"/>
</dbReference>
<dbReference type="STRING" id="106634.TVD_10790"/>
<dbReference type="GO" id="GO:0005886">
    <property type="term" value="C:plasma membrane"/>
    <property type="evidence" value="ECO:0007669"/>
    <property type="project" value="TreeGrafter"/>
</dbReference>
<keyword evidence="8" id="KW-1185">Reference proteome</keyword>
<dbReference type="FunFam" id="3.30.70.270:FF:000001">
    <property type="entry name" value="Diguanylate cyclase domain protein"/>
    <property type="match status" value="1"/>
</dbReference>
<feature type="transmembrane region" description="Helical" evidence="5">
    <location>
        <begin position="40"/>
        <end position="59"/>
    </location>
</feature>
<evidence type="ECO:0000256" key="4">
    <source>
        <dbReference type="SAM" id="MobiDB-lite"/>
    </source>
</evidence>
<evidence type="ECO:0000313" key="7">
    <source>
        <dbReference type="EMBL" id="AKJ95808.1"/>
    </source>
</evidence>
<evidence type="ECO:0000313" key="8">
    <source>
        <dbReference type="Proteomes" id="UP000064201"/>
    </source>
</evidence>
<evidence type="ECO:0000256" key="1">
    <source>
        <dbReference type="ARBA" id="ARBA00001946"/>
    </source>
</evidence>
<dbReference type="SMART" id="SM00267">
    <property type="entry name" value="GGDEF"/>
    <property type="match status" value="1"/>
</dbReference>
<feature type="region of interest" description="Disordered" evidence="4">
    <location>
        <begin position="272"/>
        <end position="291"/>
    </location>
</feature>
<dbReference type="PATRIC" id="fig|106634.4.peg.2198"/>
<organism evidence="7 8">
    <name type="scientific">Thioalkalivibrio versutus</name>
    <dbReference type="NCBI Taxonomy" id="106634"/>
    <lineage>
        <taxon>Bacteria</taxon>
        <taxon>Pseudomonadati</taxon>
        <taxon>Pseudomonadota</taxon>
        <taxon>Gammaproteobacteria</taxon>
        <taxon>Chromatiales</taxon>
        <taxon>Ectothiorhodospiraceae</taxon>
        <taxon>Thioalkalivibrio</taxon>
    </lineage>
</organism>
<dbReference type="NCBIfam" id="TIGR00254">
    <property type="entry name" value="GGDEF"/>
    <property type="match status" value="1"/>
</dbReference>
<comment type="cofactor">
    <cofactor evidence="1">
        <name>Mg(2+)</name>
        <dbReference type="ChEBI" id="CHEBI:18420"/>
    </cofactor>
</comment>
<evidence type="ECO:0000259" key="6">
    <source>
        <dbReference type="PROSITE" id="PS50887"/>
    </source>
</evidence>
<dbReference type="PANTHER" id="PTHR45138">
    <property type="entry name" value="REGULATORY COMPONENTS OF SENSORY TRANSDUCTION SYSTEM"/>
    <property type="match status" value="1"/>
</dbReference>
<keyword evidence="5" id="KW-0472">Membrane</keyword>
<dbReference type="InterPro" id="IPR050469">
    <property type="entry name" value="Diguanylate_Cyclase"/>
</dbReference>
<dbReference type="KEGG" id="tvr:TVD_10790"/>
<accession>A0A0G3G3M1</accession>
<feature type="compositionally biased region" description="Low complexity" evidence="4">
    <location>
        <begin position="280"/>
        <end position="291"/>
    </location>
</feature>
<dbReference type="Proteomes" id="UP000064201">
    <property type="component" value="Chromosome"/>
</dbReference>
<keyword evidence="5" id="KW-0812">Transmembrane</keyword>
<feature type="transmembrane region" description="Helical" evidence="5">
    <location>
        <begin position="71"/>
        <end position="90"/>
    </location>
</feature>
<dbReference type="EMBL" id="CP011367">
    <property type="protein sequence ID" value="AKJ95808.1"/>
    <property type="molecule type" value="Genomic_DNA"/>
</dbReference>
<gene>
    <name evidence="7" type="ORF">TVD_10790</name>
</gene>
<dbReference type="InterPro" id="IPR000160">
    <property type="entry name" value="GGDEF_dom"/>
</dbReference>
<dbReference type="PROSITE" id="PS50887">
    <property type="entry name" value="GGDEF"/>
    <property type="match status" value="1"/>
</dbReference>
<dbReference type="GO" id="GO:0052621">
    <property type="term" value="F:diguanylate cyclase activity"/>
    <property type="evidence" value="ECO:0007669"/>
    <property type="project" value="UniProtKB-EC"/>
</dbReference>
<evidence type="ECO:0000256" key="5">
    <source>
        <dbReference type="SAM" id="Phobius"/>
    </source>
</evidence>
<dbReference type="Pfam" id="PF00990">
    <property type="entry name" value="GGDEF"/>
    <property type="match status" value="1"/>
</dbReference>
<dbReference type="EC" id="2.7.7.65" evidence="2"/>
<keyword evidence="5" id="KW-1133">Transmembrane helix</keyword>
<feature type="domain" description="GGDEF" evidence="6">
    <location>
        <begin position="138"/>
        <end position="283"/>
    </location>
</feature>
<reference evidence="7 8" key="1">
    <citation type="submission" date="2015-04" db="EMBL/GenBank/DDBJ databases">
        <title>Complete Sequence for the Genome of the Thioalkalivibrio versutus D301.</title>
        <authorList>
            <person name="Mu T."/>
            <person name="Zhou J."/>
            <person name="Xu X."/>
        </authorList>
    </citation>
    <scope>NUCLEOTIDE SEQUENCE [LARGE SCALE GENOMIC DNA]</scope>
    <source>
        <strain evidence="7 8">D301</strain>
    </source>
</reference>
<proteinExistence type="predicted"/>
<dbReference type="OrthoDB" id="9773156at2"/>
<dbReference type="GO" id="GO:0043709">
    <property type="term" value="P:cell adhesion involved in single-species biofilm formation"/>
    <property type="evidence" value="ECO:0007669"/>
    <property type="project" value="TreeGrafter"/>
</dbReference>
<evidence type="ECO:0000256" key="3">
    <source>
        <dbReference type="ARBA" id="ARBA00034247"/>
    </source>
</evidence>
<dbReference type="AlphaFoldDB" id="A0A0G3G3M1"/>
<feature type="transmembrane region" description="Helical" evidence="5">
    <location>
        <begin position="6"/>
        <end position="28"/>
    </location>
</feature>
<comment type="catalytic activity">
    <reaction evidence="3">
        <text>2 GTP = 3',3'-c-di-GMP + 2 diphosphate</text>
        <dbReference type="Rhea" id="RHEA:24898"/>
        <dbReference type="ChEBI" id="CHEBI:33019"/>
        <dbReference type="ChEBI" id="CHEBI:37565"/>
        <dbReference type="ChEBI" id="CHEBI:58805"/>
        <dbReference type="EC" id="2.7.7.65"/>
    </reaction>
</comment>
<sequence>MLDWVANTAIVLGASGLLYAQWTLARLLRELPESRVRTGWKMMFFLVPVFILGYFGYIPLNWGLYEGLPDLLVPAIFLLGGCFVCTVVGLTHSSVEKIRHITRLEHESITDPLTGLFNRRHMDRRLDEEVSRARRYGQPLSVVMLDIDQFKPINDRLGHLIGDYILTTLAERMQQVLRRSDLAARFGGEEFVVVAPHTDLKAAMALGEKLREAISGHPITLTGHQAAPPCAPDTLTVTVSVGIASLDANPKSRDTAETLIARADDALYRAKQDGRNRCEASAPASGLSAAL</sequence>
<dbReference type="InterPro" id="IPR043128">
    <property type="entry name" value="Rev_trsase/Diguanyl_cyclase"/>
</dbReference>
<name>A0A0G3G3M1_9GAMM</name>
<dbReference type="Gene3D" id="3.30.70.270">
    <property type="match status" value="1"/>
</dbReference>